<comment type="caution">
    <text evidence="8">The sequence shown here is derived from an EMBL/GenBank/DDBJ whole genome shotgun (WGS) entry which is preliminary data.</text>
</comment>
<sequence length="288" mass="31779">MIFSMTGFSVAQRELPAGTLTVELRAVNHRFLDLTVRCPEEFRAFEGAMREKITGGVARGKVECRVGFNANAGSVGELKLDQPLLQALIAAANAAKALAPESGDLKLGELLRWPGVLTQAAPQAEELGEACLSLLVEVIKDFTASRGREGEKLKAHLLERVAGMEQIVAEVKPRVPQLVEDYEARLKARFLEAMGTLDDDRVRQEIVMFAQKIDVDEELSRLSAHVEEVRRILDKGGAVGKRLDFLMQELNREANTLGSKSVSVETSRASMALKVLIEQMREQIQNLE</sequence>
<evidence type="ECO:0008006" key="10">
    <source>
        <dbReference type="Google" id="ProtNLM"/>
    </source>
</evidence>
<dbReference type="PANTHER" id="PTHR30636:SF3">
    <property type="entry name" value="UPF0701 PROTEIN YICC"/>
    <property type="match status" value="1"/>
</dbReference>
<dbReference type="OrthoDB" id="9771229at2"/>
<evidence type="ECO:0000259" key="7">
    <source>
        <dbReference type="Pfam" id="PF08340"/>
    </source>
</evidence>
<reference evidence="8 9" key="1">
    <citation type="submission" date="2015-07" db="EMBL/GenBank/DDBJ databases">
        <title>Draft genome sequence of the Amantichitinum ursilacus IGB-41, a new chitin-degrading bacterium.</title>
        <authorList>
            <person name="Kirstahler P."/>
            <person name="Guenther M."/>
            <person name="Grumaz C."/>
            <person name="Rupp S."/>
            <person name="Zibek S."/>
            <person name="Sohn K."/>
        </authorList>
    </citation>
    <scope>NUCLEOTIDE SEQUENCE [LARGE SCALE GENOMIC DNA]</scope>
    <source>
        <strain evidence="8 9">IGB-41</strain>
    </source>
</reference>
<feature type="domain" description="Endoribonuclease YicC-like C-terminal" evidence="7">
    <location>
        <begin position="172"/>
        <end position="288"/>
    </location>
</feature>
<proteinExistence type="inferred from homology"/>
<organism evidence="8 9">
    <name type="scientific">Amantichitinum ursilacus</name>
    <dbReference type="NCBI Taxonomy" id="857265"/>
    <lineage>
        <taxon>Bacteria</taxon>
        <taxon>Pseudomonadati</taxon>
        <taxon>Pseudomonadota</taxon>
        <taxon>Betaproteobacteria</taxon>
        <taxon>Neisseriales</taxon>
        <taxon>Chitinibacteraceae</taxon>
        <taxon>Amantichitinum</taxon>
    </lineage>
</organism>
<dbReference type="GO" id="GO:0004521">
    <property type="term" value="F:RNA endonuclease activity"/>
    <property type="evidence" value="ECO:0007669"/>
    <property type="project" value="InterPro"/>
</dbReference>
<dbReference type="Pfam" id="PF03755">
    <property type="entry name" value="YicC-like_N"/>
    <property type="match status" value="1"/>
</dbReference>
<dbReference type="PANTHER" id="PTHR30636">
    <property type="entry name" value="UPF0701 PROTEIN YICC"/>
    <property type="match status" value="1"/>
</dbReference>
<dbReference type="InterPro" id="IPR005229">
    <property type="entry name" value="YicC/YloC-like"/>
</dbReference>
<dbReference type="InterPro" id="IPR013527">
    <property type="entry name" value="YicC-like_N"/>
</dbReference>
<dbReference type="InterPro" id="IPR013551">
    <property type="entry name" value="YicC-like_C"/>
</dbReference>
<keyword evidence="3" id="KW-0255">Endonuclease</keyword>
<keyword evidence="4" id="KW-0378">Hydrolase</keyword>
<dbReference type="EMBL" id="LAQT01000005">
    <property type="protein sequence ID" value="KPC53689.1"/>
    <property type="molecule type" value="Genomic_DNA"/>
</dbReference>
<gene>
    <name evidence="8" type="ORF">WG78_07595</name>
</gene>
<accession>A0A0N0XJK8</accession>
<dbReference type="NCBIfam" id="TIGR00255">
    <property type="entry name" value="YicC/YloC family endoribonuclease"/>
    <property type="match status" value="1"/>
</dbReference>
<evidence type="ECO:0000313" key="9">
    <source>
        <dbReference type="Proteomes" id="UP000037939"/>
    </source>
</evidence>
<dbReference type="Pfam" id="PF08340">
    <property type="entry name" value="YicC-like_C"/>
    <property type="match status" value="1"/>
</dbReference>
<evidence type="ECO:0000256" key="4">
    <source>
        <dbReference type="ARBA" id="ARBA00022801"/>
    </source>
</evidence>
<keyword evidence="2" id="KW-0540">Nuclease</keyword>
<feature type="domain" description="Endoribonuclease YicC-like N-terminal" evidence="6">
    <location>
        <begin position="2"/>
        <end position="154"/>
    </location>
</feature>
<dbReference type="Proteomes" id="UP000037939">
    <property type="component" value="Unassembled WGS sequence"/>
</dbReference>
<dbReference type="STRING" id="857265.WG78_07595"/>
<name>A0A0N0XJK8_9NEIS</name>
<evidence type="ECO:0000256" key="2">
    <source>
        <dbReference type="ARBA" id="ARBA00022722"/>
    </source>
</evidence>
<dbReference type="GO" id="GO:0016787">
    <property type="term" value="F:hydrolase activity"/>
    <property type="evidence" value="ECO:0007669"/>
    <property type="project" value="UniProtKB-KW"/>
</dbReference>
<dbReference type="PATRIC" id="fig|857265.3.peg.1554"/>
<evidence type="ECO:0000256" key="1">
    <source>
        <dbReference type="ARBA" id="ARBA00001968"/>
    </source>
</evidence>
<evidence type="ECO:0000256" key="5">
    <source>
        <dbReference type="ARBA" id="ARBA00035648"/>
    </source>
</evidence>
<comment type="similarity">
    <text evidence="5">Belongs to the YicC/YloC family.</text>
</comment>
<comment type="cofactor">
    <cofactor evidence="1">
        <name>a divalent metal cation</name>
        <dbReference type="ChEBI" id="CHEBI:60240"/>
    </cofactor>
</comment>
<protein>
    <recommendedName>
        <fullName evidence="10">YicC-like family, N-terminal region</fullName>
    </recommendedName>
</protein>
<evidence type="ECO:0000313" key="8">
    <source>
        <dbReference type="EMBL" id="KPC53689.1"/>
    </source>
</evidence>
<evidence type="ECO:0000256" key="3">
    <source>
        <dbReference type="ARBA" id="ARBA00022759"/>
    </source>
</evidence>
<keyword evidence="9" id="KW-1185">Reference proteome</keyword>
<evidence type="ECO:0000259" key="6">
    <source>
        <dbReference type="Pfam" id="PF03755"/>
    </source>
</evidence>
<dbReference type="AlphaFoldDB" id="A0A0N0XJK8"/>